<evidence type="ECO:0000313" key="1">
    <source>
        <dbReference type="EMBL" id="KAI7732004.1"/>
    </source>
</evidence>
<organism evidence="1 2">
    <name type="scientific">Ambrosia artemisiifolia</name>
    <name type="common">Common ragweed</name>
    <dbReference type="NCBI Taxonomy" id="4212"/>
    <lineage>
        <taxon>Eukaryota</taxon>
        <taxon>Viridiplantae</taxon>
        <taxon>Streptophyta</taxon>
        <taxon>Embryophyta</taxon>
        <taxon>Tracheophyta</taxon>
        <taxon>Spermatophyta</taxon>
        <taxon>Magnoliopsida</taxon>
        <taxon>eudicotyledons</taxon>
        <taxon>Gunneridae</taxon>
        <taxon>Pentapetalae</taxon>
        <taxon>asterids</taxon>
        <taxon>campanulids</taxon>
        <taxon>Asterales</taxon>
        <taxon>Asteraceae</taxon>
        <taxon>Asteroideae</taxon>
        <taxon>Heliantheae alliance</taxon>
        <taxon>Heliantheae</taxon>
        <taxon>Ambrosia</taxon>
    </lineage>
</organism>
<evidence type="ECO:0000313" key="2">
    <source>
        <dbReference type="Proteomes" id="UP001206925"/>
    </source>
</evidence>
<reference evidence="1" key="1">
    <citation type="submission" date="2022-06" db="EMBL/GenBank/DDBJ databases">
        <title>Uncovering the hologenomic basis of an extraordinary plant invasion.</title>
        <authorList>
            <person name="Bieker V.C."/>
            <person name="Martin M.D."/>
            <person name="Gilbert T."/>
            <person name="Hodgins K."/>
            <person name="Battlay P."/>
            <person name="Petersen B."/>
            <person name="Wilson J."/>
        </authorList>
    </citation>
    <scope>NUCLEOTIDE SEQUENCE</scope>
    <source>
        <strain evidence="1">AA19_3_7</strain>
        <tissue evidence="1">Leaf</tissue>
    </source>
</reference>
<dbReference type="AlphaFoldDB" id="A0AAD5C0U2"/>
<comment type="caution">
    <text evidence="1">The sequence shown here is derived from an EMBL/GenBank/DDBJ whole genome shotgun (WGS) entry which is preliminary data.</text>
</comment>
<accession>A0AAD5C0U2</accession>
<keyword evidence="2" id="KW-1185">Reference proteome</keyword>
<proteinExistence type="predicted"/>
<dbReference type="EMBL" id="JAMZMK010010342">
    <property type="protein sequence ID" value="KAI7732004.1"/>
    <property type="molecule type" value="Genomic_DNA"/>
</dbReference>
<dbReference type="Proteomes" id="UP001206925">
    <property type="component" value="Unassembled WGS sequence"/>
</dbReference>
<name>A0AAD5C0U2_AMBAR</name>
<gene>
    <name evidence="1" type="ORF">M8C21_017183</name>
</gene>
<protein>
    <submittedName>
        <fullName evidence="1">Uncharacterized protein</fullName>
    </submittedName>
</protein>
<sequence>MEAWKRQSLLVHKVTDVVSCRPVEAHYFQPYIRPQGVVAAPHPYAAPPPGHFGPTTIPLVV</sequence>